<feature type="transmembrane region" description="Helical" evidence="1">
    <location>
        <begin position="20"/>
        <end position="39"/>
    </location>
</feature>
<proteinExistence type="predicted"/>
<feature type="transmembrane region" description="Helical" evidence="1">
    <location>
        <begin position="121"/>
        <end position="144"/>
    </location>
</feature>
<keyword evidence="1" id="KW-0812">Transmembrane</keyword>
<keyword evidence="1" id="KW-0472">Membrane</keyword>
<feature type="transmembrane region" description="Helical" evidence="1">
    <location>
        <begin position="151"/>
        <end position="171"/>
    </location>
</feature>
<sequence length="224" mass="24430">MKRLVNQVFLEALLLWRYQVIWLSWGLGFLLALVLRYFVPEPERLFSLGLGVSAALASTVVFLVAGLTWIERQGGGLVGLVLTPLRPQEYLLSKGLLVMSLTTGLFGVAELAGLGLDRQSLLLLPGLWLTGWTLAYLGLALVWMRPNLNQFILPSLGLTALGQLSLTAALGQWPGWFWSLLPLYGAGRVTLAAPESTSLLCALGWAGLAYLLAHRACCRAWKAL</sequence>
<evidence type="ECO:0000256" key="1">
    <source>
        <dbReference type="SAM" id="Phobius"/>
    </source>
</evidence>
<name>A0A1F6H0C2_9PROT</name>
<dbReference type="EMBL" id="MFNF01000011">
    <property type="protein sequence ID" value="OGH03845.1"/>
    <property type="molecule type" value="Genomic_DNA"/>
</dbReference>
<organism evidence="2 3">
    <name type="scientific">Candidatus Lambdaproteobacteria bacterium RIFOXYD2_FULL_56_26</name>
    <dbReference type="NCBI Taxonomy" id="1817773"/>
    <lineage>
        <taxon>Bacteria</taxon>
        <taxon>Pseudomonadati</taxon>
        <taxon>Pseudomonadota</taxon>
        <taxon>Candidatus Lambdaproteobacteria</taxon>
    </lineage>
</organism>
<feature type="transmembrane region" description="Helical" evidence="1">
    <location>
        <begin position="91"/>
        <end position="109"/>
    </location>
</feature>
<dbReference type="Proteomes" id="UP000177583">
    <property type="component" value="Unassembled WGS sequence"/>
</dbReference>
<dbReference type="AlphaFoldDB" id="A0A1F6H0C2"/>
<comment type="caution">
    <text evidence="2">The sequence shown here is derived from an EMBL/GenBank/DDBJ whole genome shotgun (WGS) entry which is preliminary data.</text>
</comment>
<reference evidence="2 3" key="1">
    <citation type="journal article" date="2016" name="Nat. Commun.">
        <title>Thousands of microbial genomes shed light on interconnected biogeochemical processes in an aquifer system.</title>
        <authorList>
            <person name="Anantharaman K."/>
            <person name="Brown C.T."/>
            <person name="Hug L.A."/>
            <person name="Sharon I."/>
            <person name="Castelle C.J."/>
            <person name="Probst A.J."/>
            <person name="Thomas B.C."/>
            <person name="Singh A."/>
            <person name="Wilkins M.J."/>
            <person name="Karaoz U."/>
            <person name="Brodie E.L."/>
            <person name="Williams K.H."/>
            <person name="Hubbard S.S."/>
            <person name="Banfield J.F."/>
        </authorList>
    </citation>
    <scope>NUCLEOTIDE SEQUENCE [LARGE SCALE GENOMIC DNA]</scope>
</reference>
<evidence type="ECO:0000313" key="3">
    <source>
        <dbReference type="Proteomes" id="UP000177583"/>
    </source>
</evidence>
<gene>
    <name evidence="2" type="ORF">A2557_11950</name>
</gene>
<evidence type="ECO:0000313" key="2">
    <source>
        <dbReference type="EMBL" id="OGH03845.1"/>
    </source>
</evidence>
<evidence type="ECO:0008006" key="4">
    <source>
        <dbReference type="Google" id="ProtNLM"/>
    </source>
</evidence>
<feature type="transmembrane region" description="Helical" evidence="1">
    <location>
        <begin position="191"/>
        <end position="213"/>
    </location>
</feature>
<protein>
    <recommendedName>
        <fullName evidence="4">ABC transporter permease</fullName>
    </recommendedName>
</protein>
<keyword evidence="1" id="KW-1133">Transmembrane helix</keyword>
<feature type="transmembrane region" description="Helical" evidence="1">
    <location>
        <begin position="45"/>
        <end position="70"/>
    </location>
</feature>
<accession>A0A1F6H0C2</accession>